<evidence type="ECO:0000256" key="2">
    <source>
        <dbReference type="ARBA" id="ARBA00023034"/>
    </source>
</evidence>
<evidence type="ECO:0000256" key="4">
    <source>
        <dbReference type="SAM" id="Coils"/>
    </source>
</evidence>
<organism evidence="7 8">
    <name type="scientific">Heterodermia speciosa</name>
    <dbReference type="NCBI Taxonomy" id="116794"/>
    <lineage>
        <taxon>Eukaryota</taxon>
        <taxon>Fungi</taxon>
        <taxon>Dikarya</taxon>
        <taxon>Ascomycota</taxon>
        <taxon>Pezizomycotina</taxon>
        <taxon>Lecanoromycetes</taxon>
        <taxon>OSLEUM clade</taxon>
        <taxon>Lecanoromycetidae</taxon>
        <taxon>Caliciales</taxon>
        <taxon>Physciaceae</taxon>
        <taxon>Heterodermia</taxon>
    </lineage>
</organism>
<comment type="subcellular location">
    <subcellularLocation>
        <location evidence="1">Golgi apparatus</location>
    </subcellularLocation>
</comment>
<reference evidence="7" key="1">
    <citation type="submission" date="2021-03" db="EMBL/GenBank/DDBJ databases">
        <authorList>
            <person name="Tagirdzhanova G."/>
        </authorList>
    </citation>
    <scope>NUCLEOTIDE SEQUENCE</scope>
</reference>
<name>A0A8H3FTF2_9LECA</name>
<feature type="compositionally biased region" description="Polar residues" evidence="5">
    <location>
        <begin position="1"/>
        <end position="12"/>
    </location>
</feature>
<feature type="coiled-coil region" evidence="4">
    <location>
        <begin position="147"/>
        <end position="259"/>
    </location>
</feature>
<dbReference type="Gene3D" id="1.10.287.1490">
    <property type="match status" value="1"/>
</dbReference>
<dbReference type="OrthoDB" id="425925at2759"/>
<dbReference type="GO" id="GO:0006888">
    <property type="term" value="P:endoplasmic reticulum to Golgi vesicle-mediated transport"/>
    <property type="evidence" value="ECO:0007669"/>
    <property type="project" value="TreeGrafter"/>
</dbReference>
<feature type="region of interest" description="Disordered" evidence="5">
    <location>
        <begin position="266"/>
        <end position="291"/>
    </location>
</feature>
<feature type="region of interest" description="Disordered" evidence="5">
    <location>
        <begin position="1"/>
        <end position="116"/>
    </location>
</feature>
<protein>
    <recommendedName>
        <fullName evidence="6">GRIP domain-containing protein</fullName>
    </recommendedName>
</protein>
<feature type="compositionally biased region" description="Basic and acidic residues" evidence="5">
    <location>
        <begin position="266"/>
        <end position="275"/>
    </location>
</feature>
<evidence type="ECO:0000256" key="1">
    <source>
        <dbReference type="ARBA" id="ARBA00004555"/>
    </source>
</evidence>
<proteinExistence type="predicted"/>
<dbReference type="InterPro" id="IPR019459">
    <property type="entry name" value="GRAB"/>
</dbReference>
<feature type="compositionally biased region" description="Basic residues" evidence="5">
    <location>
        <begin position="18"/>
        <end position="27"/>
    </location>
</feature>
<evidence type="ECO:0000259" key="6">
    <source>
        <dbReference type="PROSITE" id="PS50913"/>
    </source>
</evidence>
<feature type="compositionally biased region" description="Basic and acidic residues" evidence="5">
    <location>
        <begin position="47"/>
        <end position="56"/>
    </location>
</feature>
<feature type="coiled-coil region" evidence="4">
    <location>
        <begin position="327"/>
        <end position="418"/>
    </location>
</feature>
<sequence length="573" mass="64798">MSSNATINAQQDSPSVSKSKKHRKKKTGGRDRINENGENANGVNVEKPADQSHVETDEQEQEPDTSLSLTGIPFKIQGHALSDKMLTNGDKPSNQTVDSGTYQILENSTSEAEEAVIPLRDASYLSKPTDEEFQLPESRYKSEQTCSEDTEARLDALARERETLRDEVAQLRRSLEELQGKHEEELIDVKGQLEETQGEKDHAETQYRNLLGKVNTIKSQLGERLKADAEELSQARGTIEELEQKCGALQEQNDARSNELKTIAEEGEQRSKELSSLRNRTTLSQQNWSKERDDLLQREAYAREEFEAAKQAMQDWEVLAIEERSMRENFADRVADLEDQVSTHREAHEKAASERDCQSLTVDGLQRALQEIQDARRQELRELVESSQSQVESLQKQLREIEGQAADATTALEAAKQELERALPFEKEVKEKNLLIGKLRHEAVILNDHLTKALKYLKKGKPDENIDKQLISNHVLRFLAFDRADPKKFEILQIIAALLAWSDEQREQAGLARPGASNQSLKVPLSPWHRTPSTPSLSTDLFPESSSRKESLADLWSNFLEQESQEGVQSPNS</sequence>
<comment type="caution">
    <text evidence="7">The sequence shown here is derived from an EMBL/GenBank/DDBJ whole genome shotgun (WGS) entry which is preliminary data.</text>
</comment>
<dbReference type="Proteomes" id="UP000664521">
    <property type="component" value="Unassembled WGS sequence"/>
</dbReference>
<feature type="compositionally biased region" description="Polar residues" evidence="5">
    <location>
        <begin position="276"/>
        <end position="288"/>
    </location>
</feature>
<gene>
    <name evidence="7" type="ORF">HETSPECPRED_008221</name>
</gene>
<dbReference type="PROSITE" id="PS50913">
    <property type="entry name" value="GRIP"/>
    <property type="match status" value="1"/>
</dbReference>
<keyword evidence="3 4" id="KW-0175">Coiled coil</keyword>
<feature type="domain" description="GRIP" evidence="6">
    <location>
        <begin position="461"/>
        <end position="512"/>
    </location>
</feature>
<dbReference type="AlphaFoldDB" id="A0A8H3FTF2"/>
<dbReference type="GO" id="GO:0005794">
    <property type="term" value="C:Golgi apparatus"/>
    <property type="evidence" value="ECO:0007669"/>
    <property type="project" value="UniProtKB-SubCell"/>
</dbReference>
<dbReference type="GO" id="GO:0007030">
    <property type="term" value="P:Golgi organization"/>
    <property type="evidence" value="ECO:0007669"/>
    <property type="project" value="TreeGrafter"/>
</dbReference>
<accession>A0A8H3FTF2</accession>
<dbReference type="Pfam" id="PF10375">
    <property type="entry name" value="GRAB"/>
    <property type="match status" value="1"/>
</dbReference>
<evidence type="ECO:0000256" key="5">
    <source>
        <dbReference type="SAM" id="MobiDB-lite"/>
    </source>
</evidence>
<evidence type="ECO:0000313" key="8">
    <source>
        <dbReference type="Proteomes" id="UP000664521"/>
    </source>
</evidence>
<evidence type="ECO:0000313" key="7">
    <source>
        <dbReference type="EMBL" id="CAF9931931.1"/>
    </source>
</evidence>
<keyword evidence="8" id="KW-1185">Reference proteome</keyword>
<dbReference type="PANTHER" id="PTHR18921:SF2">
    <property type="entry name" value="THYROID RECEPTOR-INTERACTING PROTEIN 11"/>
    <property type="match status" value="1"/>
</dbReference>
<dbReference type="InterPro" id="IPR000237">
    <property type="entry name" value="GRIP_dom"/>
</dbReference>
<dbReference type="EMBL" id="CAJPDS010000061">
    <property type="protein sequence ID" value="CAF9931931.1"/>
    <property type="molecule type" value="Genomic_DNA"/>
</dbReference>
<feature type="region of interest" description="Disordered" evidence="5">
    <location>
        <begin position="510"/>
        <end position="545"/>
    </location>
</feature>
<feature type="compositionally biased region" description="Polar residues" evidence="5">
    <location>
        <begin position="90"/>
        <end position="110"/>
    </location>
</feature>
<evidence type="ECO:0000256" key="3">
    <source>
        <dbReference type="ARBA" id="ARBA00023054"/>
    </source>
</evidence>
<dbReference type="PANTHER" id="PTHR18921">
    <property type="entry name" value="MYOSIN HEAVY CHAIN - RELATED"/>
    <property type="match status" value="1"/>
</dbReference>
<dbReference type="GO" id="GO:0031267">
    <property type="term" value="F:small GTPase binding"/>
    <property type="evidence" value="ECO:0007669"/>
    <property type="project" value="TreeGrafter"/>
</dbReference>
<feature type="compositionally biased region" description="Low complexity" evidence="5">
    <location>
        <begin position="36"/>
        <end position="46"/>
    </location>
</feature>
<keyword evidence="2" id="KW-0333">Golgi apparatus</keyword>